<dbReference type="EMBL" id="JACGBJ010000001">
    <property type="protein sequence ID" value="MBA5800314.1"/>
    <property type="molecule type" value="Genomic_DNA"/>
</dbReference>
<evidence type="ECO:0000313" key="3">
    <source>
        <dbReference type="Proteomes" id="UP000539787"/>
    </source>
</evidence>
<keyword evidence="3" id="KW-1185">Reference proteome</keyword>
<organism evidence="2 3">
    <name type="scientific">Rhizobium changzhiense</name>
    <dbReference type="NCBI Taxonomy" id="2692317"/>
    <lineage>
        <taxon>Bacteria</taxon>
        <taxon>Pseudomonadati</taxon>
        <taxon>Pseudomonadota</taxon>
        <taxon>Alphaproteobacteria</taxon>
        <taxon>Hyphomicrobiales</taxon>
        <taxon>Rhizobiaceae</taxon>
        <taxon>Rhizobium/Agrobacterium group</taxon>
        <taxon>Rhizobium</taxon>
    </lineage>
</organism>
<dbReference type="Pfam" id="PF21818">
    <property type="entry name" value="DUF6884"/>
    <property type="match status" value="1"/>
</dbReference>
<evidence type="ECO:0000313" key="2">
    <source>
        <dbReference type="EMBL" id="MBA5800314.1"/>
    </source>
</evidence>
<sequence length="304" mass="32743">MTAILTACTQRKRVTHNPLLSARDLPCGTLSEVAKTWSERLRTAEATGPARDLYAGRSFGEASKASNTAGADLYIVSAGLGLVHRDDAVPSYNLTVSRGDADCVMPKLPDGCVEADWWAALGGAEALVSMVEAAPHVVVIGLPSPYLRMIAPALAQLSGEASGKIRITGGRFASELDPRLEAARLPYDDRLDGPDSTLPGTKSDFAARAARHFIENVLLQEPTAGIDIHRGQVEAVMSTWTRPIAKVGARLSDAEIKSIVREHWARAEGRTTKLLRILRDELNVACEQKRFQGLVAGVREEKAL</sequence>
<dbReference type="RefSeq" id="WP_182208022.1">
    <property type="nucleotide sequence ID" value="NZ_JACGBJ010000001.1"/>
</dbReference>
<dbReference type="Proteomes" id="UP000539787">
    <property type="component" value="Unassembled WGS sequence"/>
</dbReference>
<protein>
    <recommendedName>
        <fullName evidence="1">DUF6884 domain-containing protein</fullName>
    </recommendedName>
</protein>
<proteinExistence type="predicted"/>
<accession>A0ABR6A129</accession>
<evidence type="ECO:0000259" key="1">
    <source>
        <dbReference type="Pfam" id="PF21818"/>
    </source>
</evidence>
<comment type="caution">
    <text evidence="2">The sequence shown here is derived from an EMBL/GenBank/DDBJ whole genome shotgun (WGS) entry which is preliminary data.</text>
</comment>
<feature type="domain" description="DUF6884" evidence="1">
    <location>
        <begin position="46"/>
        <end position="98"/>
    </location>
</feature>
<reference evidence="2 3" key="1">
    <citation type="submission" date="2020-07" db="EMBL/GenBank/DDBJ databases">
        <authorList>
            <person name="Sun Q."/>
        </authorList>
    </citation>
    <scope>NUCLEOTIDE SEQUENCE [LARGE SCALE GENOMIC DNA]</scope>
    <source>
        <strain evidence="2 3">WYCCWR 11317</strain>
    </source>
</reference>
<gene>
    <name evidence="2" type="ORF">HX902_01465</name>
</gene>
<dbReference type="InterPro" id="IPR049251">
    <property type="entry name" value="DUF6884"/>
</dbReference>
<name>A0ABR6A129_9HYPH</name>